<evidence type="ECO:0000259" key="7">
    <source>
        <dbReference type="PROSITE" id="PS51742"/>
    </source>
</evidence>
<dbReference type="CDD" id="cd11378">
    <property type="entry name" value="DUF296"/>
    <property type="match status" value="1"/>
</dbReference>
<dbReference type="GO" id="GO:0005634">
    <property type="term" value="C:nucleus"/>
    <property type="evidence" value="ECO:0007669"/>
    <property type="project" value="UniProtKB-SubCell"/>
</dbReference>
<evidence type="ECO:0000256" key="2">
    <source>
        <dbReference type="ARBA" id="ARBA00023015"/>
    </source>
</evidence>
<dbReference type="Pfam" id="PF03479">
    <property type="entry name" value="PCC"/>
    <property type="match status" value="1"/>
</dbReference>
<dbReference type="GO" id="GO:0003680">
    <property type="term" value="F:minor groove of adenine-thymine-rich DNA binding"/>
    <property type="evidence" value="ECO:0007669"/>
    <property type="project" value="UniProtKB-UniRule"/>
</dbReference>
<dbReference type="SMART" id="SM00384">
    <property type="entry name" value="AT_hook"/>
    <property type="match status" value="2"/>
</dbReference>
<dbReference type="EMBL" id="SZYD01000015">
    <property type="protein sequence ID" value="KAD3640658.1"/>
    <property type="molecule type" value="Genomic_DNA"/>
</dbReference>
<dbReference type="SUPFAM" id="SSF117856">
    <property type="entry name" value="AF0104/ALDC/Ptd012-like"/>
    <property type="match status" value="1"/>
</dbReference>
<evidence type="ECO:0000256" key="3">
    <source>
        <dbReference type="ARBA" id="ARBA00023125"/>
    </source>
</evidence>
<organism evidence="8 10">
    <name type="scientific">Mikania micrantha</name>
    <name type="common">bitter vine</name>
    <dbReference type="NCBI Taxonomy" id="192012"/>
    <lineage>
        <taxon>Eukaryota</taxon>
        <taxon>Viridiplantae</taxon>
        <taxon>Streptophyta</taxon>
        <taxon>Embryophyta</taxon>
        <taxon>Tracheophyta</taxon>
        <taxon>Spermatophyta</taxon>
        <taxon>Magnoliopsida</taxon>
        <taxon>eudicotyledons</taxon>
        <taxon>Gunneridae</taxon>
        <taxon>Pentapetalae</taxon>
        <taxon>asterids</taxon>
        <taxon>campanulids</taxon>
        <taxon>Asterales</taxon>
        <taxon>Asteraceae</taxon>
        <taxon>Asteroideae</taxon>
        <taxon>Heliantheae alliance</taxon>
        <taxon>Eupatorieae</taxon>
        <taxon>Mikania</taxon>
    </lineage>
</organism>
<protein>
    <recommendedName>
        <fullName evidence="5">AT-hook motif nuclear-localized protein</fullName>
    </recommendedName>
</protein>
<feature type="region of interest" description="Disordered" evidence="6">
    <location>
        <begin position="22"/>
        <end position="136"/>
    </location>
</feature>
<evidence type="ECO:0000313" key="9">
    <source>
        <dbReference type="EMBL" id="KAD3640658.1"/>
    </source>
</evidence>
<feature type="domain" description="PPC" evidence="7">
    <location>
        <begin position="133"/>
        <end position="275"/>
    </location>
</feature>
<comment type="domain">
    <text evidence="5">The PPC domain mediates interactions between AHL proteins.</text>
</comment>
<keyword evidence="10" id="KW-1185">Reference proteome</keyword>
<dbReference type="InterPro" id="IPR039605">
    <property type="entry name" value="AHL"/>
</dbReference>
<feature type="region of interest" description="Disordered" evidence="6">
    <location>
        <begin position="269"/>
        <end position="316"/>
    </location>
</feature>
<gene>
    <name evidence="8" type="ORF">E3N88_29851</name>
    <name evidence="9" type="ORF">E3N88_29881</name>
</gene>
<comment type="subcellular location">
    <subcellularLocation>
        <location evidence="5">Nucleus</location>
    </subcellularLocation>
</comment>
<dbReference type="PROSITE" id="PS51742">
    <property type="entry name" value="PPC"/>
    <property type="match status" value="1"/>
</dbReference>
<dbReference type="PRINTS" id="PR00929">
    <property type="entry name" value="ATHOOK"/>
</dbReference>
<feature type="compositionally biased region" description="Basic residues" evidence="6">
    <location>
        <begin position="75"/>
        <end position="84"/>
    </location>
</feature>
<feature type="compositionally biased region" description="Polar residues" evidence="6">
    <location>
        <begin position="304"/>
        <end position="316"/>
    </location>
</feature>
<keyword evidence="5" id="KW-0539">Nucleus</keyword>
<accession>A0A5N6MKJ6</accession>
<evidence type="ECO:0000256" key="5">
    <source>
        <dbReference type="RuleBase" id="RU367031"/>
    </source>
</evidence>
<comment type="caution">
    <text evidence="8">The sequence shown here is derived from an EMBL/GenBank/DDBJ whole genome shotgun (WGS) entry which is preliminary data.</text>
</comment>
<dbReference type="InterPro" id="IPR005175">
    <property type="entry name" value="PPC_dom"/>
</dbReference>
<evidence type="ECO:0000256" key="6">
    <source>
        <dbReference type="SAM" id="MobiDB-lite"/>
    </source>
</evidence>
<name>A0A5N6MKJ6_9ASTR</name>
<proteinExistence type="predicted"/>
<dbReference type="AlphaFoldDB" id="A0A5N6MKJ6"/>
<evidence type="ECO:0000313" key="8">
    <source>
        <dbReference type="EMBL" id="KAD3640628.1"/>
    </source>
</evidence>
<evidence type="ECO:0000313" key="10">
    <source>
        <dbReference type="Proteomes" id="UP000326396"/>
    </source>
</evidence>
<comment type="function">
    <text evidence="1 5">Transcription factor that specifically binds AT-rich DNA sequences related to the nuclear matrix attachment regions (MARs).</text>
</comment>
<dbReference type="PANTHER" id="PTHR31500:SF85">
    <property type="entry name" value="AT-HOOK MOTIF NUCLEAR-LOCALIZED PROTEIN"/>
    <property type="match status" value="1"/>
</dbReference>
<evidence type="ECO:0000256" key="1">
    <source>
        <dbReference type="ARBA" id="ARBA00003687"/>
    </source>
</evidence>
<reference evidence="8 10" key="1">
    <citation type="submission" date="2019-05" db="EMBL/GenBank/DDBJ databases">
        <title>Mikania micrantha, genome provides insights into the molecular mechanism of rapid growth.</title>
        <authorList>
            <person name="Liu B."/>
        </authorList>
    </citation>
    <scope>NUCLEOTIDE SEQUENCE [LARGE SCALE GENOMIC DNA]</scope>
    <source>
        <strain evidence="8">NLD-2019</strain>
        <tissue evidence="8">Leaf</tissue>
    </source>
</reference>
<dbReference type="Pfam" id="PF02178">
    <property type="entry name" value="AT_hook"/>
    <property type="match status" value="2"/>
</dbReference>
<sequence>MSYEASTMSNNMQLAYNTDGSAMYTSMSRPTASPSPTATYSNPNGAAGGGRHAEEDDDSMAMVTAGIDGSGGVAVKRKRGRPRKYSADASVSPAARIPADEGGGFSSPSLSSVKKPRGRPPGSLNKQHPAASGSPGVGFMPHILDVKAGEDMLAKLMWFSQNSTRALCVMSANGAVSNVTLRQSATSGGTVTYEGRFEILSLSGSFMVAEVDGQRRRTGGLSVALSGPDGRVLGGNVAGLLTAASPVRVILGSFVPASQKQTRTIETHNNESEVLNAPQNDSSGGRLGYPLDHTANHHHHNHNGSNPQGMSNIPWR</sequence>
<keyword evidence="3 5" id="KW-0238">DNA-binding</keyword>
<dbReference type="Gene3D" id="3.30.1330.80">
    <property type="entry name" value="Hypothetical protein, similar to alpha- acetolactate decarboxylase, domain 2"/>
    <property type="match status" value="1"/>
</dbReference>
<dbReference type="Proteomes" id="UP000326396">
    <property type="component" value="Linkage Group LG5"/>
</dbReference>
<keyword evidence="4 5" id="KW-0804">Transcription</keyword>
<dbReference type="EMBL" id="SZYD01000015">
    <property type="protein sequence ID" value="KAD3640628.1"/>
    <property type="molecule type" value="Genomic_DNA"/>
</dbReference>
<dbReference type="PANTHER" id="PTHR31500">
    <property type="entry name" value="AT-HOOK MOTIF NUCLEAR-LOCALIZED PROTEIN 9"/>
    <property type="match status" value="1"/>
</dbReference>
<evidence type="ECO:0000256" key="4">
    <source>
        <dbReference type="ARBA" id="ARBA00023163"/>
    </source>
</evidence>
<keyword evidence="2 5" id="KW-0805">Transcription regulation</keyword>
<dbReference type="OrthoDB" id="1750003at2759"/>
<dbReference type="InterPro" id="IPR017956">
    <property type="entry name" value="AT_hook_DNA-bd_motif"/>
</dbReference>
<feature type="compositionally biased region" description="Polar residues" evidence="6">
    <location>
        <begin position="22"/>
        <end position="44"/>
    </location>
</feature>